<dbReference type="InterPro" id="IPR038063">
    <property type="entry name" value="Transpep_catalytic_dom"/>
</dbReference>
<sequence>MKKRFKSFCTILLATVMILASSIPVSNAATHQLIIVNSKNNTLNFYENYTLVRKFKCATGKASTPTPQRKTTIVNKIKNRPYYKGGIPGGDPRNPLGKRWMGLNMYGYGTTYGIHGNNNERSIGKHISGGCIRMHNKDVEWLYNKIRVGATVIIKNTSNSDAWIARQYNIKLRKAWHTINGYKYYCKSNGKYATGWYTINNKTYYFDSKGRMQTGLKTISGKKYYLGKDGVRRTGWQTISGKKYYFKKSGDSNGQALKGKVYISGSYYYFDKNYVMVTNKKVKIGDNYYYFGKDGKMKTGWQTISGKKYYFKKSGDNKGQALKDKRYIGDSYYYFDKNYVMVANKKVQIGADYYYFGSNGKMITDKEIKINNDSYYFGSKGKAYKSCKVEIKGYTYTFNETGKIINKVKLEENTDETNPIDESKKTDDSKQIHDLQLDEMQEDSEGTSLEEAI</sequence>
<dbReference type="InterPro" id="IPR005490">
    <property type="entry name" value="LD_TPept_cat_dom"/>
</dbReference>
<dbReference type="InterPro" id="IPR050979">
    <property type="entry name" value="LD-transpeptidase"/>
</dbReference>
<name>A0A9X2MAD0_9FIRM</name>
<keyword evidence="7 10" id="KW-0573">Peptidoglycan synthesis</keyword>
<dbReference type="CDD" id="cd16913">
    <property type="entry name" value="YkuD_like"/>
    <property type="match status" value="1"/>
</dbReference>
<feature type="domain" description="L,D-TPase catalytic" evidence="13">
    <location>
        <begin position="32"/>
        <end position="155"/>
    </location>
</feature>
<comment type="similarity">
    <text evidence="2">Belongs to the YkuD family.</text>
</comment>
<dbReference type="Pfam" id="PF01473">
    <property type="entry name" value="Choline_bind_1"/>
    <property type="match status" value="5"/>
</dbReference>
<dbReference type="Gene3D" id="2.40.440.10">
    <property type="entry name" value="L,D-transpeptidase catalytic domain-like"/>
    <property type="match status" value="1"/>
</dbReference>
<dbReference type="Proteomes" id="UP001140817">
    <property type="component" value="Unassembled WGS sequence"/>
</dbReference>
<dbReference type="AlphaFoldDB" id="A0A9X2MAD0"/>
<evidence type="ECO:0000256" key="4">
    <source>
        <dbReference type="ARBA" id="ARBA00022737"/>
    </source>
</evidence>
<keyword evidence="4" id="KW-0677">Repeat</keyword>
<keyword evidence="5" id="KW-0378">Hydrolase</keyword>
<dbReference type="GO" id="GO:0071972">
    <property type="term" value="F:peptidoglycan L,D-transpeptidase activity"/>
    <property type="evidence" value="ECO:0007669"/>
    <property type="project" value="TreeGrafter"/>
</dbReference>
<dbReference type="GO" id="GO:0008360">
    <property type="term" value="P:regulation of cell shape"/>
    <property type="evidence" value="ECO:0007669"/>
    <property type="project" value="UniProtKB-UniRule"/>
</dbReference>
<feature type="repeat" description="Cell wall-binding" evidence="9">
    <location>
        <begin position="193"/>
        <end position="212"/>
    </location>
</feature>
<feature type="signal peptide" evidence="12">
    <location>
        <begin position="1"/>
        <end position="28"/>
    </location>
</feature>
<feature type="repeat" description="Cell wall-binding" evidence="9">
    <location>
        <begin position="298"/>
        <end position="317"/>
    </location>
</feature>
<accession>A0A9X2MAD0</accession>
<evidence type="ECO:0000256" key="3">
    <source>
        <dbReference type="ARBA" id="ARBA00022679"/>
    </source>
</evidence>
<feature type="region of interest" description="Disordered" evidence="11">
    <location>
        <begin position="413"/>
        <end position="453"/>
    </location>
</feature>
<evidence type="ECO:0000256" key="6">
    <source>
        <dbReference type="ARBA" id="ARBA00022960"/>
    </source>
</evidence>
<dbReference type="RefSeq" id="WP_074429449.1">
    <property type="nucleotide sequence ID" value="NZ_JANKBY010000062.1"/>
</dbReference>
<dbReference type="EMBL" id="JANKBY010000062">
    <property type="protein sequence ID" value="MCR1822551.1"/>
    <property type="molecule type" value="Genomic_DNA"/>
</dbReference>
<dbReference type="GO" id="GO:0071555">
    <property type="term" value="P:cell wall organization"/>
    <property type="evidence" value="ECO:0007669"/>
    <property type="project" value="UniProtKB-UniRule"/>
</dbReference>
<feature type="repeat" description="Cell wall-binding" evidence="9">
    <location>
        <begin position="233"/>
        <end position="252"/>
    </location>
</feature>
<keyword evidence="6 10" id="KW-0133">Cell shape</keyword>
<evidence type="ECO:0000313" key="14">
    <source>
        <dbReference type="EMBL" id="MCR1822551.1"/>
    </source>
</evidence>
<dbReference type="FunFam" id="2.40.440.10:FF:000003">
    <property type="entry name" value="L,D-transpeptidase YciB"/>
    <property type="match status" value="1"/>
</dbReference>
<evidence type="ECO:0000256" key="7">
    <source>
        <dbReference type="ARBA" id="ARBA00022984"/>
    </source>
</evidence>
<evidence type="ECO:0000256" key="11">
    <source>
        <dbReference type="SAM" id="MobiDB-lite"/>
    </source>
</evidence>
<dbReference type="SUPFAM" id="SSF69360">
    <property type="entry name" value="Cell wall binding repeat"/>
    <property type="match status" value="2"/>
</dbReference>
<evidence type="ECO:0000313" key="15">
    <source>
        <dbReference type="Proteomes" id="UP001140817"/>
    </source>
</evidence>
<dbReference type="PROSITE" id="PS52029">
    <property type="entry name" value="LD_TPASE"/>
    <property type="match status" value="1"/>
</dbReference>
<comment type="caution">
    <text evidence="14">The sequence shown here is derived from an EMBL/GenBank/DDBJ whole genome shotgun (WGS) entry which is preliminary data.</text>
</comment>
<evidence type="ECO:0000256" key="12">
    <source>
        <dbReference type="SAM" id="SignalP"/>
    </source>
</evidence>
<dbReference type="GO" id="GO:0016740">
    <property type="term" value="F:transferase activity"/>
    <property type="evidence" value="ECO:0007669"/>
    <property type="project" value="UniProtKB-KW"/>
</dbReference>
<dbReference type="GO" id="GO:0018104">
    <property type="term" value="P:peptidoglycan-protein cross-linking"/>
    <property type="evidence" value="ECO:0007669"/>
    <property type="project" value="TreeGrafter"/>
</dbReference>
<dbReference type="InterPro" id="IPR018337">
    <property type="entry name" value="Cell_wall/Cho-bd_repeat"/>
</dbReference>
<evidence type="ECO:0000256" key="9">
    <source>
        <dbReference type="PROSITE-ProRule" id="PRU00591"/>
    </source>
</evidence>
<dbReference type="PANTHER" id="PTHR30582">
    <property type="entry name" value="L,D-TRANSPEPTIDASE"/>
    <property type="match status" value="1"/>
</dbReference>
<feature type="chain" id="PRO_5040976976" evidence="12">
    <location>
        <begin position="29"/>
        <end position="453"/>
    </location>
</feature>
<evidence type="ECO:0000256" key="5">
    <source>
        <dbReference type="ARBA" id="ARBA00022801"/>
    </source>
</evidence>
<feature type="active site" description="Nucleophile" evidence="10">
    <location>
        <position position="131"/>
    </location>
</feature>
<reference evidence="14" key="1">
    <citation type="submission" date="2022-07" db="EMBL/GenBank/DDBJ databases">
        <title>Enhanced cultured diversity of the mouse gut microbiota enables custom-made synthetic communities.</title>
        <authorList>
            <person name="Afrizal A."/>
        </authorList>
    </citation>
    <scope>NUCLEOTIDE SEQUENCE</scope>
    <source>
        <strain evidence="14">DSM 29186</strain>
    </source>
</reference>
<proteinExistence type="inferred from homology"/>
<keyword evidence="15" id="KW-1185">Reference proteome</keyword>
<evidence type="ECO:0000256" key="10">
    <source>
        <dbReference type="PROSITE-ProRule" id="PRU01373"/>
    </source>
</evidence>
<dbReference type="PROSITE" id="PS51170">
    <property type="entry name" value="CW"/>
    <property type="match status" value="3"/>
</dbReference>
<keyword evidence="12" id="KW-0732">Signal</keyword>
<feature type="compositionally biased region" description="Basic and acidic residues" evidence="11">
    <location>
        <begin position="421"/>
        <end position="436"/>
    </location>
</feature>
<keyword evidence="8 10" id="KW-0961">Cell wall biogenesis/degradation</keyword>
<organism evidence="14 15">
    <name type="scientific">Terrisporobacter muris</name>
    <dbReference type="NCBI Taxonomy" id="2963284"/>
    <lineage>
        <taxon>Bacteria</taxon>
        <taxon>Bacillati</taxon>
        <taxon>Bacillota</taxon>
        <taxon>Clostridia</taxon>
        <taxon>Peptostreptococcales</taxon>
        <taxon>Peptostreptococcaceae</taxon>
        <taxon>Terrisporobacter</taxon>
    </lineage>
</organism>
<dbReference type="Pfam" id="PF03734">
    <property type="entry name" value="YkuD"/>
    <property type="match status" value="1"/>
</dbReference>
<dbReference type="Pfam" id="PF19127">
    <property type="entry name" value="Choline_bind_3"/>
    <property type="match status" value="2"/>
</dbReference>
<evidence type="ECO:0000259" key="13">
    <source>
        <dbReference type="PROSITE" id="PS52029"/>
    </source>
</evidence>
<comment type="pathway">
    <text evidence="1 10">Cell wall biogenesis; peptidoglycan biosynthesis.</text>
</comment>
<keyword evidence="3" id="KW-0808">Transferase</keyword>
<protein>
    <submittedName>
        <fullName evidence="14">L,D-transpeptidase family protein</fullName>
    </submittedName>
</protein>
<feature type="active site" description="Proton donor/acceptor" evidence="10">
    <location>
        <position position="115"/>
    </location>
</feature>
<evidence type="ECO:0000256" key="8">
    <source>
        <dbReference type="ARBA" id="ARBA00023316"/>
    </source>
</evidence>
<dbReference type="GO" id="GO:0005576">
    <property type="term" value="C:extracellular region"/>
    <property type="evidence" value="ECO:0007669"/>
    <property type="project" value="TreeGrafter"/>
</dbReference>
<gene>
    <name evidence="14" type="ORF">NSA58_07105</name>
</gene>
<evidence type="ECO:0000256" key="2">
    <source>
        <dbReference type="ARBA" id="ARBA00005992"/>
    </source>
</evidence>
<dbReference type="Gene3D" id="2.10.270.10">
    <property type="entry name" value="Cholin Binding"/>
    <property type="match status" value="4"/>
</dbReference>
<evidence type="ECO:0000256" key="1">
    <source>
        <dbReference type="ARBA" id="ARBA00004752"/>
    </source>
</evidence>
<dbReference type="PANTHER" id="PTHR30582:SF4">
    <property type="entry name" value="L,D-TRANSPEPTIDASE YQJB-RELATED"/>
    <property type="match status" value="1"/>
</dbReference>